<dbReference type="PANTHER" id="PTHR46018">
    <property type="entry name" value="ZINC PHOSPHODIESTERASE ELAC PROTEIN 1"/>
    <property type="match status" value="1"/>
</dbReference>
<protein>
    <recommendedName>
        <fullName evidence="8">Ribonuclease Z</fullName>
        <shortName evidence="8">RNase Z</shortName>
        <ecNumber evidence="8">3.1.26.11</ecNumber>
    </recommendedName>
    <alternativeName>
        <fullName evidence="8">tRNA 3 endonuclease</fullName>
    </alternativeName>
    <alternativeName>
        <fullName evidence="8">tRNase Z</fullName>
    </alternativeName>
</protein>
<comment type="function">
    <text evidence="8">Zinc phosphodiesterase, which displays some tRNA 3'-processing endonuclease activity. Probably involved in tRNA maturation, by removing a 3'-trailer from precursor tRNA.</text>
</comment>
<keyword evidence="5 8" id="KW-0255">Endonuclease</keyword>
<feature type="binding site" evidence="8">
    <location>
        <position position="211"/>
    </location>
    <ligand>
        <name>Zn(2+)</name>
        <dbReference type="ChEBI" id="CHEBI:29105"/>
        <label>2</label>
        <note>catalytic</note>
    </ligand>
</feature>
<evidence type="ECO:0000256" key="1">
    <source>
        <dbReference type="ARBA" id="ARBA00011738"/>
    </source>
</evidence>
<dbReference type="PANTHER" id="PTHR46018:SF2">
    <property type="entry name" value="ZINC PHOSPHODIESTERASE ELAC PROTEIN 1"/>
    <property type="match status" value="1"/>
</dbReference>
<gene>
    <name evidence="8 9" type="primary">rnz</name>
    <name evidence="9" type="ORF">Cop2CBH44_30290</name>
</gene>
<dbReference type="EMBL" id="AP023322">
    <property type="protein sequence ID" value="BCI64676.1"/>
    <property type="molecule type" value="Genomic_DNA"/>
</dbReference>
<feature type="binding site" evidence="8">
    <location>
        <position position="211"/>
    </location>
    <ligand>
        <name>Zn(2+)</name>
        <dbReference type="ChEBI" id="CHEBI:29105"/>
        <label>1</label>
        <note>catalytic</note>
    </ligand>
</feature>
<keyword evidence="10" id="KW-1185">Reference proteome</keyword>
<evidence type="ECO:0000256" key="4">
    <source>
        <dbReference type="ARBA" id="ARBA00022723"/>
    </source>
</evidence>
<sequence length="305" mass="34557">MANIELNILGCGSALPTTRHLPSSQVLNVREKLFMIDCGEGAQLQFRRQKLKFSRLQHLFISHLHGDHCFGLPGLISTLALLGYTGELVIHVHSEAEKPFRAMLDYFCRDLPFSLRFNPIVPGENIYEDRSLIVRTLPLKHRIPTCGFLFEEKQKARHLLGDMVRFYNIPVKLLADIKMGADYVTPDGRVILNERLTRPADRSIRYAYCSDTAYTEKLLPYIEGVDLLYHESTFAEDNVLRAKETFHSTAKQAATMALKAHVGQLLLGHYSARYLNDSIFLDEARTVFPNTILANEGLVVPIDGK</sequence>
<proteinExistence type="inferred from homology"/>
<reference evidence="10" key="1">
    <citation type="submission" date="2020-07" db="EMBL/GenBank/DDBJ databases">
        <title>Complete genome sequencing of Coprobacter sp. strain 2CBH44.</title>
        <authorList>
            <person name="Sakamoto M."/>
            <person name="Murakami T."/>
            <person name="Mori H."/>
        </authorList>
    </citation>
    <scope>NUCLEOTIDE SEQUENCE [LARGE SCALE GENOMIC DNA]</scope>
    <source>
        <strain evidence="10">2CBH44</strain>
    </source>
</reference>
<dbReference type="Proteomes" id="UP000594042">
    <property type="component" value="Chromosome"/>
</dbReference>
<dbReference type="GO" id="GO:0042781">
    <property type="term" value="F:3'-tRNA processing endoribonuclease activity"/>
    <property type="evidence" value="ECO:0007669"/>
    <property type="project" value="UniProtKB-UniRule"/>
</dbReference>
<feature type="binding site" evidence="8">
    <location>
        <position position="141"/>
    </location>
    <ligand>
        <name>Zn(2+)</name>
        <dbReference type="ChEBI" id="CHEBI:29105"/>
        <label>1</label>
        <note>catalytic</note>
    </ligand>
</feature>
<dbReference type="AlphaFoldDB" id="A0A7G1HYE4"/>
<evidence type="ECO:0000313" key="10">
    <source>
        <dbReference type="Proteomes" id="UP000594042"/>
    </source>
</evidence>
<evidence type="ECO:0000313" key="9">
    <source>
        <dbReference type="EMBL" id="BCI64676.1"/>
    </source>
</evidence>
<comment type="catalytic activity">
    <reaction evidence="8">
        <text>Endonucleolytic cleavage of RNA, removing extra 3' nucleotides from tRNA precursor, generating 3' termini of tRNAs. A 3'-hydroxy group is left at the tRNA terminus and a 5'-phosphoryl group is left at the trailer molecule.</text>
        <dbReference type="EC" id="3.1.26.11"/>
    </reaction>
</comment>
<evidence type="ECO:0000256" key="2">
    <source>
        <dbReference type="ARBA" id="ARBA00022694"/>
    </source>
</evidence>
<comment type="cofactor">
    <cofactor evidence="8">
        <name>Zn(2+)</name>
        <dbReference type="ChEBI" id="CHEBI:29105"/>
    </cofactor>
    <text evidence="8">Binds 2 Zn(2+) ions.</text>
</comment>
<feature type="active site" description="Proton acceptor" evidence="8">
    <location>
        <position position="67"/>
    </location>
</feature>
<dbReference type="GO" id="GO:0008270">
    <property type="term" value="F:zinc ion binding"/>
    <property type="evidence" value="ECO:0007669"/>
    <property type="project" value="UniProtKB-UniRule"/>
</dbReference>
<dbReference type="CDD" id="cd07717">
    <property type="entry name" value="RNaseZ_ZiPD-like_MBL-fold"/>
    <property type="match status" value="1"/>
</dbReference>
<dbReference type="InterPro" id="IPR013471">
    <property type="entry name" value="RNase_Z/BN"/>
</dbReference>
<feature type="binding site" evidence="8">
    <location>
        <position position="63"/>
    </location>
    <ligand>
        <name>Zn(2+)</name>
        <dbReference type="ChEBI" id="CHEBI:29105"/>
        <label>1</label>
        <note>catalytic</note>
    </ligand>
</feature>
<evidence type="ECO:0000256" key="6">
    <source>
        <dbReference type="ARBA" id="ARBA00022801"/>
    </source>
</evidence>
<comment type="similarity">
    <text evidence="8">Belongs to the RNase Z family.</text>
</comment>
<dbReference type="Pfam" id="PF23023">
    <property type="entry name" value="Anti-Pycsar_Apyc1"/>
    <property type="match status" value="1"/>
</dbReference>
<keyword evidence="4 8" id="KW-0479">Metal-binding</keyword>
<evidence type="ECO:0000256" key="5">
    <source>
        <dbReference type="ARBA" id="ARBA00022759"/>
    </source>
</evidence>
<name>A0A7G1HYE4_9BACT</name>
<dbReference type="NCBIfam" id="NF000801">
    <property type="entry name" value="PRK00055.1-3"/>
    <property type="match status" value="1"/>
</dbReference>
<dbReference type="RefSeq" id="WP_021930955.1">
    <property type="nucleotide sequence ID" value="NZ_AP023322.1"/>
</dbReference>
<feature type="binding site" evidence="8">
    <location>
        <position position="67"/>
    </location>
    <ligand>
        <name>Zn(2+)</name>
        <dbReference type="ChEBI" id="CHEBI:29105"/>
        <label>2</label>
        <note>catalytic</note>
    </ligand>
</feature>
<keyword evidence="2 8" id="KW-0819">tRNA processing</keyword>
<accession>A0A7G1HYE4</accession>
<evidence type="ECO:0000256" key="7">
    <source>
        <dbReference type="ARBA" id="ARBA00022833"/>
    </source>
</evidence>
<dbReference type="InterPro" id="IPR036866">
    <property type="entry name" value="RibonucZ/Hydroxyglut_hydro"/>
</dbReference>
<keyword evidence="3 8" id="KW-0540">Nuclease</keyword>
<feature type="binding site" evidence="8">
    <location>
        <position position="65"/>
    </location>
    <ligand>
        <name>Zn(2+)</name>
        <dbReference type="ChEBI" id="CHEBI:29105"/>
        <label>1</label>
        <note>catalytic</note>
    </ligand>
</feature>
<keyword evidence="6 8" id="KW-0378">Hydrolase</keyword>
<dbReference type="HAMAP" id="MF_01818">
    <property type="entry name" value="RNase_Z_BN"/>
    <property type="match status" value="1"/>
</dbReference>
<dbReference type="SUPFAM" id="SSF56281">
    <property type="entry name" value="Metallo-hydrolase/oxidoreductase"/>
    <property type="match status" value="1"/>
</dbReference>
<dbReference type="KEGG" id="copr:Cop2CBH44_30290"/>
<organism evidence="9 10">
    <name type="scientific">Coprobacter secundus subsp. similis</name>
    <dbReference type="NCBI Taxonomy" id="2751153"/>
    <lineage>
        <taxon>Bacteria</taxon>
        <taxon>Pseudomonadati</taxon>
        <taxon>Bacteroidota</taxon>
        <taxon>Bacteroidia</taxon>
        <taxon>Bacteroidales</taxon>
        <taxon>Barnesiellaceae</taxon>
        <taxon>Coprobacter</taxon>
    </lineage>
</organism>
<feature type="binding site" evidence="8">
    <location>
        <position position="269"/>
    </location>
    <ligand>
        <name>Zn(2+)</name>
        <dbReference type="ChEBI" id="CHEBI:29105"/>
        <label>2</label>
        <note>catalytic</note>
    </ligand>
</feature>
<keyword evidence="7 8" id="KW-0862">Zinc</keyword>
<dbReference type="EC" id="3.1.26.11" evidence="8"/>
<feature type="binding site" evidence="8">
    <location>
        <position position="68"/>
    </location>
    <ligand>
        <name>Zn(2+)</name>
        <dbReference type="ChEBI" id="CHEBI:29105"/>
        <label>2</label>
        <note>catalytic</note>
    </ligand>
</feature>
<dbReference type="Gene3D" id="3.60.15.10">
    <property type="entry name" value="Ribonuclease Z/Hydroxyacylglutathione hydrolase-like"/>
    <property type="match status" value="1"/>
</dbReference>
<comment type="subunit">
    <text evidence="1 8">Homodimer.</text>
</comment>
<evidence type="ECO:0000256" key="8">
    <source>
        <dbReference type="HAMAP-Rule" id="MF_01818"/>
    </source>
</evidence>
<evidence type="ECO:0000256" key="3">
    <source>
        <dbReference type="ARBA" id="ARBA00022722"/>
    </source>
</evidence>